<dbReference type="OMA" id="XVFESTI"/>
<dbReference type="PRINTS" id="PR00237">
    <property type="entry name" value="GPCRRHODOPSN"/>
</dbReference>
<evidence type="ECO:0000256" key="2">
    <source>
        <dbReference type="ARBA" id="ARBA00022692"/>
    </source>
</evidence>
<comment type="caution">
    <text evidence="11">The sequence shown here is derived from an EMBL/GenBank/DDBJ whole genome shotgun (WGS) entry which is preliminary data.</text>
</comment>
<name>A0A3M6TMT0_POCDA</name>
<evidence type="ECO:0000256" key="1">
    <source>
        <dbReference type="ARBA" id="ARBA00004141"/>
    </source>
</evidence>
<keyword evidence="2 8" id="KW-0812">Transmembrane</keyword>
<evidence type="ECO:0000259" key="10">
    <source>
        <dbReference type="PROSITE" id="PS50262"/>
    </source>
</evidence>
<feature type="transmembrane region" description="Helical" evidence="9">
    <location>
        <begin position="277"/>
        <end position="300"/>
    </location>
</feature>
<dbReference type="STRING" id="46731.A0A3M6TMT0"/>
<sequence>MAINSTSREQILAMELSSRELSLKIAECSIYAVLILVAFFGNFMVFLAIIKNSKLRTVPNYYIASLSIADMLMSLKMPLTLVTLIAGDLVFGEAICQYHGYTGSVLGVASLLTITLTAVNRYVRIVRVTDYPKYFSSKNALRSIVAAWALAIITPIPYLATGHRFVFLPGKAFCFYDLDDLNIYYAVTTIIGFSVLPFGVTAVCYYKVFRTVRQHNSIWGKLLRRMSAPGARKFGVNEVKLAKLLFVILLSFAACWTPFVIIDTVGAFKGQFYFPRYVYLIYTVSVGLSSCINPVIYGAMNQEFRSEFKRILTFSCCRFSLPKKHVQAKYVVDIKVQRNEHI</sequence>
<dbReference type="InterPro" id="IPR017452">
    <property type="entry name" value="GPCR_Rhodpsn_7TM"/>
</dbReference>
<feature type="transmembrane region" description="Helical" evidence="9">
    <location>
        <begin position="140"/>
        <end position="160"/>
    </location>
</feature>
<dbReference type="AlphaFoldDB" id="A0A3M6TMT0"/>
<evidence type="ECO:0000256" key="6">
    <source>
        <dbReference type="ARBA" id="ARBA00023170"/>
    </source>
</evidence>
<dbReference type="GO" id="GO:0016020">
    <property type="term" value="C:membrane"/>
    <property type="evidence" value="ECO:0007669"/>
    <property type="project" value="UniProtKB-SubCell"/>
</dbReference>
<evidence type="ECO:0000256" key="8">
    <source>
        <dbReference type="RuleBase" id="RU000688"/>
    </source>
</evidence>
<dbReference type="InterPro" id="IPR000276">
    <property type="entry name" value="GPCR_Rhodpsn"/>
</dbReference>
<dbReference type="Pfam" id="PF00001">
    <property type="entry name" value="7tm_1"/>
    <property type="match status" value="1"/>
</dbReference>
<evidence type="ECO:0000313" key="11">
    <source>
        <dbReference type="EMBL" id="RMX42672.1"/>
    </source>
</evidence>
<feature type="transmembrane region" description="Helical" evidence="9">
    <location>
        <begin position="98"/>
        <end position="119"/>
    </location>
</feature>
<reference evidence="11 12" key="1">
    <citation type="journal article" date="2018" name="Sci. Rep.">
        <title>Comparative analysis of the Pocillopora damicornis genome highlights role of immune system in coral evolution.</title>
        <authorList>
            <person name="Cunning R."/>
            <person name="Bay R.A."/>
            <person name="Gillette P."/>
            <person name="Baker A.C."/>
            <person name="Traylor-Knowles N."/>
        </authorList>
    </citation>
    <scope>NUCLEOTIDE SEQUENCE [LARGE SCALE GENOMIC DNA]</scope>
    <source>
        <strain evidence="11">RSMAS</strain>
        <tissue evidence="11">Whole animal</tissue>
    </source>
</reference>
<dbReference type="CDD" id="cd00637">
    <property type="entry name" value="7tm_classA_rhodopsin-like"/>
    <property type="match status" value="1"/>
</dbReference>
<keyword evidence="5 9" id="KW-0472">Membrane</keyword>
<evidence type="ECO:0000256" key="9">
    <source>
        <dbReference type="SAM" id="Phobius"/>
    </source>
</evidence>
<keyword evidence="6 8" id="KW-0675">Receptor</keyword>
<dbReference type="Proteomes" id="UP000275408">
    <property type="component" value="Unassembled WGS sequence"/>
</dbReference>
<proteinExistence type="inferred from homology"/>
<dbReference type="Gene3D" id="1.20.1070.10">
    <property type="entry name" value="Rhodopsin 7-helix transmembrane proteins"/>
    <property type="match status" value="1"/>
</dbReference>
<feature type="transmembrane region" description="Helical" evidence="9">
    <location>
        <begin position="30"/>
        <end position="50"/>
    </location>
</feature>
<keyword evidence="12" id="KW-1185">Reference proteome</keyword>
<evidence type="ECO:0000313" key="12">
    <source>
        <dbReference type="Proteomes" id="UP000275408"/>
    </source>
</evidence>
<feature type="transmembrane region" description="Helical" evidence="9">
    <location>
        <begin position="241"/>
        <end position="262"/>
    </location>
</feature>
<feature type="domain" description="G-protein coupled receptors family 1 profile" evidence="10">
    <location>
        <begin position="41"/>
        <end position="297"/>
    </location>
</feature>
<dbReference type="InterPro" id="IPR050125">
    <property type="entry name" value="GPCR_opsins"/>
</dbReference>
<dbReference type="SUPFAM" id="SSF81321">
    <property type="entry name" value="Family A G protein-coupled receptor-like"/>
    <property type="match status" value="1"/>
</dbReference>
<evidence type="ECO:0000256" key="4">
    <source>
        <dbReference type="ARBA" id="ARBA00023040"/>
    </source>
</evidence>
<evidence type="ECO:0000256" key="3">
    <source>
        <dbReference type="ARBA" id="ARBA00022989"/>
    </source>
</evidence>
<evidence type="ECO:0000256" key="7">
    <source>
        <dbReference type="ARBA" id="ARBA00023224"/>
    </source>
</evidence>
<dbReference type="PANTHER" id="PTHR24240">
    <property type="entry name" value="OPSIN"/>
    <property type="match status" value="1"/>
</dbReference>
<dbReference type="PROSITE" id="PS00237">
    <property type="entry name" value="G_PROTEIN_RECEP_F1_1"/>
    <property type="match status" value="1"/>
</dbReference>
<accession>A0A3M6TMT0</accession>
<keyword evidence="4 8" id="KW-0297">G-protein coupled receptor</keyword>
<dbReference type="OrthoDB" id="5966522at2759"/>
<organism evidence="11 12">
    <name type="scientific">Pocillopora damicornis</name>
    <name type="common">Cauliflower coral</name>
    <name type="synonym">Millepora damicornis</name>
    <dbReference type="NCBI Taxonomy" id="46731"/>
    <lineage>
        <taxon>Eukaryota</taxon>
        <taxon>Metazoa</taxon>
        <taxon>Cnidaria</taxon>
        <taxon>Anthozoa</taxon>
        <taxon>Hexacorallia</taxon>
        <taxon>Scleractinia</taxon>
        <taxon>Astrocoeniina</taxon>
        <taxon>Pocilloporidae</taxon>
        <taxon>Pocillopora</taxon>
    </lineage>
</organism>
<keyword evidence="7 8" id="KW-0807">Transducer</keyword>
<evidence type="ECO:0000256" key="5">
    <source>
        <dbReference type="ARBA" id="ARBA00023136"/>
    </source>
</evidence>
<protein>
    <recommendedName>
        <fullName evidence="10">G-protein coupled receptors family 1 profile domain-containing protein</fullName>
    </recommendedName>
</protein>
<dbReference type="EMBL" id="RCHS01003313">
    <property type="protein sequence ID" value="RMX42672.1"/>
    <property type="molecule type" value="Genomic_DNA"/>
</dbReference>
<feature type="transmembrane region" description="Helical" evidence="9">
    <location>
        <begin position="183"/>
        <end position="206"/>
    </location>
</feature>
<comment type="similarity">
    <text evidence="8">Belongs to the G-protein coupled receptor 1 family.</text>
</comment>
<gene>
    <name evidence="11" type="ORF">pdam_00011847</name>
</gene>
<keyword evidence="3 9" id="KW-1133">Transmembrane helix</keyword>
<dbReference type="PROSITE" id="PS50262">
    <property type="entry name" value="G_PROTEIN_RECEP_F1_2"/>
    <property type="match status" value="1"/>
</dbReference>
<dbReference type="GO" id="GO:0004930">
    <property type="term" value="F:G protein-coupled receptor activity"/>
    <property type="evidence" value="ECO:0007669"/>
    <property type="project" value="UniProtKB-KW"/>
</dbReference>
<comment type="subcellular location">
    <subcellularLocation>
        <location evidence="1">Membrane</location>
        <topology evidence="1">Multi-pass membrane protein</topology>
    </subcellularLocation>
</comment>